<dbReference type="EMBL" id="MU001883">
    <property type="protein sequence ID" value="KAF2794674.1"/>
    <property type="molecule type" value="Genomic_DNA"/>
</dbReference>
<keyword evidence="2" id="KW-1185">Reference proteome</keyword>
<proteinExistence type="predicted"/>
<reference evidence="1" key="1">
    <citation type="journal article" date="2020" name="Stud. Mycol.">
        <title>101 Dothideomycetes genomes: a test case for predicting lifestyles and emergence of pathogens.</title>
        <authorList>
            <person name="Haridas S."/>
            <person name="Albert R."/>
            <person name="Binder M."/>
            <person name="Bloem J."/>
            <person name="Labutti K."/>
            <person name="Salamov A."/>
            <person name="Andreopoulos B."/>
            <person name="Baker S."/>
            <person name="Barry K."/>
            <person name="Bills G."/>
            <person name="Bluhm B."/>
            <person name="Cannon C."/>
            <person name="Castanera R."/>
            <person name="Culley D."/>
            <person name="Daum C."/>
            <person name="Ezra D."/>
            <person name="Gonzalez J."/>
            <person name="Henrissat B."/>
            <person name="Kuo A."/>
            <person name="Liang C."/>
            <person name="Lipzen A."/>
            <person name="Lutzoni F."/>
            <person name="Magnuson J."/>
            <person name="Mondo S."/>
            <person name="Nolan M."/>
            <person name="Ohm R."/>
            <person name="Pangilinan J."/>
            <person name="Park H.-J."/>
            <person name="Ramirez L."/>
            <person name="Alfaro M."/>
            <person name="Sun H."/>
            <person name="Tritt A."/>
            <person name="Yoshinaga Y."/>
            <person name="Zwiers L.-H."/>
            <person name="Turgeon B."/>
            <person name="Goodwin S."/>
            <person name="Spatafora J."/>
            <person name="Crous P."/>
            <person name="Grigoriev I."/>
        </authorList>
    </citation>
    <scope>NUCLEOTIDE SEQUENCE</scope>
    <source>
        <strain evidence="1">CBS 109.77</strain>
    </source>
</reference>
<evidence type="ECO:0000313" key="1">
    <source>
        <dbReference type="EMBL" id="KAF2794674.1"/>
    </source>
</evidence>
<dbReference type="AlphaFoldDB" id="A0A6A6XEX1"/>
<protein>
    <submittedName>
        <fullName evidence="1">Uncharacterized protein</fullName>
    </submittedName>
</protein>
<accession>A0A6A6XEX1</accession>
<gene>
    <name evidence="1" type="ORF">K505DRAFT_23690</name>
</gene>
<dbReference type="Proteomes" id="UP000799757">
    <property type="component" value="Unassembled WGS sequence"/>
</dbReference>
<organism evidence="1 2">
    <name type="scientific">Melanomma pulvis-pyrius CBS 109.77</name>
    <dbReference type="NCBI Taxonomy" id="1314802"/>
    <lineage>
        <taxon>Eukaryota</taxon>
        <taxon>Fungi</taxon>
        <taxon>Dikarya</taxon>
        <taxon>Ascomycota</taxon>
        <taxon>Pezizomycotina</taxon>
        <taxon>Dothideomycetes</taxon>
        <taxon>Pleosporomycetidae</taxon>
        <taxon>Pleosporales</taxon>
        <taxon>Melanommataceae</taxon>
        <taxon>Melanomma</taxon>
    </lineage>
</organism>
<evidence type="ECO:0000313" key="2">
    <source>
        <dbReference type="Proteomes" id="UP000799757"/>
    </source>
</evidence>
<sequence>MIHTGPAVAVVSPRRSTSRRWLSSQPLCRRVPESPQSMSQHPQISCHFTCPCPCPCPCPSPRLLALIPARRHHFSAILHVCCAPPRPLIRCAIVSPDARLPRRCMRHRVPLPPSDAGEPLPSWNSNSTRLDPSLSPLYSWQTSPFPSIAFIGFSSVFPFAPSHVAPDCTISPHPISIPFRRYLCLNVQ</sequence>
<name>A0A6A6XEX1_9PLEO</name>